<feature type="chain" id="PRO_5039033315" description="Secreted protein" evidence="1">
    <location>
        <begin position="34"/>
        <end position="158"/>
    </location>
</feature>
<dbReference type="KEGG" id="noa:BKM31_09280"/>
<gene>
    <name evidence="2" type="ORF">BKM31_09280</name>
</gene>
<dbReference type="AlphaFoldDB" id="A0A1U9ZUL3"/>
<protein>
    <recommendedName>
        <fullName evidence="4">Secreted protein</fullName>
    </recommendedName>
</protein>
<evidence type="ECO:0000313" key="2">
    <source>
        <dbReference type="EMBL" id="AQZ61634.1"/>
    </source>
</evidence>
<evidence type="ECO:0000256" key="1">
    <source>
        <dbReference type="SAM" id="SignalP"/>
    </source>
</evidence>
<accession>A0A1U9ZUL3</accession>
<proteinExistence type="predicted"/>
<name>A0A1U9ZUL3_9ACTN</name>
<evidence type="ECO:0008006" key="4">
    <source>
        <dbReference type="Google" id="ProtNLM"/>
    </source>
</evidence>
<keyword evidence="1" id="KW-0732">Signal</keyword>
<evidence type="ECO:0000313" key="3">
    <source>
        <dbReference type="Proteomes" id="UP000190797"/>
    </source>
</evidence>
<dbReference type="EMBL" id="CP017717">
    <property type="protein sequence ID" value="AQZ61634.1"/>
    <property type="molecule type" value="Genomic_DNA"/>
</dbReference>
<keyword evidence="3" id="KW-1185">Reference proteome</keyword>
<sequence>MTLSGGSKSRTLLAAAGLAAGLTAALTLGPVAAQGATIDTMAAQGDVALGSQACAGPFEAGAKDIVAASGSAFQLSKFGVPVGVPANFELRRGEPGTDFFSDAKVVQRATTDFFATSVQAGDPLLPGAFWVCVSAAPGDVVSRVPVHYKLFLGNGLPA</sequence>
<feature type="signal peptide" evidence="1">
    <location>
        <begin position="1"/>
        <end position="33"/>
    </location>
</feature>
<organism evidence="2 3">
    <name type="scientific">[Actinomadura] parvosata subsp. kistnae</name>
    <dbReference type="NCBI Taxonomy" id="1909395"/>
    <lineage>
        <taxon>Bacteria</taxon>
        <taxon>Bacillati</taxon>
        <taxon>Actinomycetota</taxon>
        <taxon>Actinomycetes</taxon>
        <taxon>Streptosporangiales</taxon>
        <taxon>Streptosporangiaceae</taxon>
        <taxon>Nonomuraea</taxon>
    </lineage>
</organism>
<dbReference type="RefSeq" id="WP_186403565.1">
    <property type="nucleotide sequence ID" value="NZ_CP017717.1"/>
</dbReference>
<reference evidence="3" key="1">
    <citation type="journal article" date="2017" name="Med. Chem. Commun.">
        <title>Nonomuraea sp. ATCC 55076 harbours the largest actinomycete chromosome to date and the kistamicin biosynthetic gene cluster.</title>
        <authorList>
            <person name="Nazari B."/>
            <person name="Forneris C.C."/>
            <person name="Gibson M.I."/>
            <person name="Moon K."/>
            <person name="Schramma K.R."/>
            <person name="Seyedsayamdost M.R."/>
        </authorList>
    </citation>
    <scope>NUCLEOTIDE SEQUENCE [LARGE SCALE GENOMIC DNA]</scope>
    <source>
        <strain evidence="3">ATCC 55076</strain>
    </source>
</reference>
<dbReference type="Proteomes" id="UP000190797">
    <property type="component" value="Chromosome"/>
</dbReference>